<organism evidence="1 2">
    <name type="scientific">Luedemannella flava</name>
    <dbReference type="NCBI Taxonomy" id="349316"/>
    <lineage>
        <taxon>Bacteria</taxon>
        <taxon>Bacillati</taxon>
        <taxon>Actinomycetota</taxon>
        <taxon>Actinomycetes</taxon>
        <taxon>Micromonosporales</taxon>
        <taxon>Micromonosporaceae</taxon>
        <taxon>Luedemannella</taxon>
    </lineage>
</organism>
<dbReference type="Pfam" id="PF14030">
    <property type="entry name" value="DUF4245"/>
    <property type="match status" value="1"/>
</dbReference>
<dbReference type="Proteomes" id="UP001500218">
    <property type="component" value="Unassembled WGS sequence"/>
</dbReference>
<reference evidence="2" key="1">
    <citation type="journal article" date="2019" name="Int. J. Syst. Evol. Microbiol.">
        <title>The Global Catalogue of Microorganisms (GCM) 10K type strain sequencing project: providing services to taxonomists for standard genome sequencing and annotation.</title>
        <authorList>
            <consortium name="The Broad Institute Genomics Platform"/>
            <consortium name="The Broad Institute Genome Sequencing Center for Infectious Disease"/>
            <person name="Wu L."/>
            <person name="Ma J."/>
        </authorList>
    </citation>
    <scope>NUCLEOTIDE SEQUENCE [LARGE SCALE GENOMIC DNA]</scope>
    <source>
        <strain evidence="2">JCM 13250</strain>
    </source>
</reference>
<gene>
    <name evidence="1" type="ORF">GCM10009682_06820</name>
</gene>
<name>A0ABP4XS89_9ACTN</name>
<evidence type="ECO:0000313" key="2">
    <source>
        <dbReference type="Proteomes" id="UP001500218"/>
    </source>
</evidence>
<sequence length="155" mass="16131">MVVLLIPVAIFVGIYRFYGGEDVVLVDTAPAYAEARAAKAFPVLEPAGLADGWRPVSAAYRTGADGGVLRIGYLAPDDGQIQLVQSNRPADLLVADELGAAGEGRGTVNEAGLSWQVYTVRGDEHALVSVGPDRTVIVVGSAEVATLRTLAGALR</sequence>
<evidence type="ECO:0000313" key="1">
    <source>
        <dbReference type="EMBL" id="GAA1787452.1"/>
    </source>
</evidence>
<proteinExistence type="predicted"/>
<dbReference type="EMBL" id="BAAALT010000013">
    <property type="protein sequence ID" value="GAA1787452.1"/>
    <property type="molecule type" value="Genomic_DNA"/>
</dbReference>
<keyword evidence="2" id="KW-1185">Reference proteome</keyword>
<protein>
    <recommendedName>
        <fullName evidence="3">DUF4245 domain-containing protein</fullName>
    </recommendedName>
</protein>
<evidence type="ECO:0008006" key="3">
    <source>
        <dbReference type="Google" id="ProtNLM"/>
    </source>
</evidence>
<accession>A0ABP4XS89</accession>
<dbReference type="InterPro" id="IPR025339">
    <property type="entry name" value="DUF4245"/>
</dbReference>
<comment type="caution">
    <text evidence="1">The sequence shown here is derived from an EMBL/GenBank/DDBJ whole genome shotgun (WGS) entry which is preliminary data.</text>
</comment>